<dbReference type="EMBL" id="KV745928">
    <property type="protein sequence ID" value="OCK73154.1"/>
    <property type="molecule type" value="Genomic_DNA"/>
</dbReference>
<dbReference type="GO" id="GO:0003677">
    <property type="term" value="F:DNA binding"/>
    <property type="evidence" value="ECO:0007669"/>
    <property type="project" value="InterPro"/>
</dbReference>
<accession>A0A8E2J8A5</accession>
<name>A0A8E2J8A5_9PEZI</name>
<dbReference type="GO" id="GO:0006313">
    <property type="term" value="P:DNA transposition"/>
    <property type="evidence" value="ECO:0007669"/>
    <property type="project" value="InterPro"/>
</dbReference>
<dbReference type="Gene3D" id="1.10.10.10">
    <property type="entry name" value="Winged helix-like DNA-binding domain superfamily/Winged helix DNA-binding domain"/>
    <property type="match status" value="1"/>
</dbReference>
<reference evidence="2 3" key="1">
    <citation type="journal article" date="2016" name="Nat. Commun.">
        <title>Ectomycorrhizal ecology is imprinted in the genome of the dominant symbiotic fungus Cenococcum geophilum.</title>
        <authorList>
            <consortium name="DOE Joint Genome Institute"/>
            <person name="Peter M."/>
            <person name="Kohler A."/>
            <person name="Ohm R.A."/>
            <person name="Kuo A."/>
            <person name="Krutzmann J."/>
            <person name="Morin E."/>
            <person name="Arend M."/>
            <person name="Barry K.W."/>
            <person name="Binder M."/>
            <person name="Choi C."/>
            <person name="Clum A."/>
            <person name="Copeland A."/>
            <person name="Grisel N."/>
            <person name="Haridas S."/>
            <person name="Kipfer T."/>
            <person name="LaButti K."/>
            <person name="Lindquist E."/>
            <person name="Lipzen A."/>
            <person name="Maire R."/>
            <person name="Meier B."/>
            <person name="Mihaltcheva S."/>
            <person name="Molinier V."/>
            <person name="Murat C."/>
            <person name="Poggeler S."/>
            <person name="Quandt C.A."/>
            <person name="Sperisen C."/>
            <person name="Tritt A."/>
            <person name="Tisserant E."/>
            <person name="Crous P.W."/>
            <person name="Henrissat B."/>
            <person name="Nehls U."/>
            <person name="Egli S."/>
            <person name="Spatafora J.W."/>
            <person name="Grigoriev I.V."/>
            <person name="Martin F.M."/>
        </authorList>
    </citation>
    <scope>NUCLEOTIDE SEQUENCE [LARGE SCALE GENOMIC DNA]</scope>
    <source>
        <strain evidence="2 3">CBS 459.81</strain>
    </source>
</reference>
<evidence type="ECO:0000313" key="3">
    <source>
        <dbReference type="Proteomes" id="UP000250266"/>
    </source>
</evidence>
<dbReference type="InterPro" id="IPR036397">
    <property type="entry name" value="RNaseH_sf"/>
</dbReference>
<dbReference type="GO" id="GO:0015074">
    <property type="term" value="P:DNA integration"/>
    <property type="evidence" value="ECO:0007669"/>
    <property type="project" value="InterPro"/>
</dbReference>
<evidence type="ECO:0000313" key="2">
    <source>
        <dbReference type="EMBL" id="OCK73154.1"/>
    </source>
</evidence>
<dbReference type="InterPro" id="IPR009057">
    <property type="entry name" value="Homeodomain-like_sf"/>
</dbReference>
<sequence>SPLARAAIVSKTEAGYPARKLADEYGVTRQCINATLRRWKKHKTTTSLPRSGRLPILSRRQKRLLYQAARQNPKIEYQKLWEKAGLLEHPHPPSRSTMYRSLKKDGLTNHRCKKRPKMNAGHAKHRLKFCRQHRHFNWKRRTVKFSDECSVELGSGANAEWCFRYPEEKWNPNMI</sequence>
<dbReference type="InterPro" id="IPR002492">
    <property type="entry name" value="Transposase_Tc1-like"/>
</dbReference>
<dbReference type="Proteomes" id="UP000250266">
    <property type="component" value="Unassembled WGS sequence"/>
</dbReference>
<keyword evidence="3" id="KW-1185">Reference proteome</keyword>
<feature type="non-terminal residue" evidence="2">
    <location>
        <position position="1"/>
    </location>
</feature>
<dbReference type="OrthoDB" id="3942356at2759"/>
<organism evidence="2 3">
    <name type="scientific">Lepidopterella palustris CBS 459.81</name>
    <dbReference type="NCBI Taxonomy" id="1314670"/>
    <lineage>
        <taxon>Eukaryota</taxon>
        <taxon>Fungi</taxon>
        <taxon>Dikarya</taxon>
        <taxon>Ascomycota</taxon>
        <taxon>Pezizomycotina</taxon>
        <taxon>Dothideomycetes</taxon>
        <taxon>Pleosporomycetidae</taxon>
        <taxon>Mytilinidiales</taxon>
        <taxon>Argynnaceae</taxon>
        <taxon>Lepidopterella</taxon>
    </lineage>
</organism>
<feature type="domain" description="Transposase Tc1-like" evidence="1">
    <location>
        <begin position="62"/>
        <end position="135"/>
    </location>
</feature>
<dbReference type="Pfam" id="PF01498">
    <property type="entry name" value="HTH_Tnp_Tc3_2"/>
    <property type="match status" value="1"/>
</dbReference>
<gene>
    <name evidence="2" type="ORF">K432DRAFT_313566</name>
</gene>
<evidence type="ECO:0000259" key="1">
    <source>
        <dbReference type="Pfam" id="PF01498"/>
    </source>
</evidence>
<protein>
    <recommendedName>
        <fullName evidence="1">Transposase Tc1-like domain-containing protein</fullName>
    </recommendedName>
</protein>
<proteinExistence type="predicted"/>
<dbReference type="InterPro" id="IPR036388">
    <property type="entry name" value="WH-like_DNA-bd_sf"/>
</dbReference>
<dbReference type="SUPFAM" id="SSF46689">
    <property type="entry name" value="Homeodomain-like"/>
    <property type="match status" value="1"/>
</dbReference>
<dbReference type="Gene3D" id="3.30.420.10">
    <property type="entry name" value="Ribonuclease H-like superfamily/Ribonuclease H"/>
    <property type="match status" value="1"/>
</dbReference>
<dbReference type="AlphaFoldDB" id="A0A8E2J8A5"/>